<dbReference type="EMBL" id="CP014859">
    <property type="protein sequence ID" value="AOS65724.1"/>
    <property type="molecule type" value="Genomic_DNA"/>
</dbReference>
<proteinExistence type="predicted"/>
<dbReference type="Proteomes" id="UP000095210">
    <property type="component" value="Chromosome"/>
</dbReference>
<dbReference type="RefSeq" id="WP_069852452.1">
    <property type="nucleotide sequence ID" value="NZ_CP014859.1"/>
</dbReference>
<keyword evidence="1" id="KW-0472">Membrane</keyword>
<feature type="transmembrane region" description="Helical" evidence="1">
    <location>
        <begin position="21"/>
        <end position="39"/>
    </location>
</feature>
<reference evidence="3" key="1">
    <citation type="submission" date="2016-03" db="EMBL/GenBank/DDBJ databases">
        <title>Complete genome sequence of the type strain Actinoalloteichus hymeniacidonis DSM 45092.</title>
        <authorList>
            <person name="Schaffert L."/>
            <person name="Albersmeier A."/>
            <person name="Winkler A."/>
            <person name="Kalinowski J."/>
            <person name="Zotchev S."/>
            <person name="Ruckert C."/>
        </authorList>
    </citation>
    <scope>NUCLEOTIDE SEQUENCE [LARGE SCALE GENOMIC DNA]</scope>
    <source>
        <strain evidence="3">HPA177(T) (DSM 45092(T))</strain>
    </source>
</reference>
<name>A0AAC9HUR7_9PSEU</name>
<gene>
    <name evidence="2" type="ORF">TL08_24730</name>
</gene>
<evidence type="ECO:0000256" key="1">
    <source>
        <dbReference type="SAM" id="Phobius"/>
    </source>
</evidence>
<organism evidence="2 3">
    <name type="scientific">Actinoalloteichus hymeniacidonis</name>
    <dbReference type="NCBI Taxonomy" id="340345"/>
    <lineage>
        <taxon>Bacteria</taxon>
        <taxon>Bacillati</taxon>
        <taxon>Actinomycetota</taxon>
        <taxon>Actinomycetes</taxon>
        <taxon>Pseudonocardiales</taxon>
        <taxon>Pseudonocardiaceae</taxon>
        <taxon>Actinoalloteichus</taxon>
    </lineage>
</organism>
<protein>
    <submittedName>
        <fullName evidence="2">Uncharacterized protein</fullName>
    </submittedName>
</protein>
<keyword evidence="1" id="KW-1133">Transmembrane helix</keyword>
<accession>A0AAC9HUR7</accession>
<sequence>MSRGAERRDRKRASLRGPRDLLTLVSGVIALLVAGYVLANSIGWVPLYQARWLLAAGAVIIGLVLLLGSLRSRREE</sequence>
<dbReference type="KEGG" id="ahm:TL08_24730"/>
<evidence type="ECO:0000313" key="3">
    <source>
        <dbReference type="Proteomes" id="UP000095210"/>
    </source>
</evidence>
<keyword evidence="1" id="KW-0812">Transmembrane</keyword>
<dbReference type="AlphaFoldDB" id="A0AAC9HUR7"/>
<keyword evidence="3" id="KW-1185">Reference proteome</keyword>
<feature type="transmembrane region" description="Helical" evidence="1">
    <location>
        <begin position="51"/>
        <end position="70"/>
    </location>
</feature>
<evidence type="ECO:0000313" key="2">
    <source>
        <dbReference type="EMBL" id="AOS65724.1"/>
    </source>
</evidence>